<sequence length="37" mass="4289">MSILLLANQNQDRKENTTGLNVKEKRNSDMNMPKISR</sequence>
<protein>
    <submittedName>
        <fullName evidence="2">Uncharacterized protein</fullName>
    </submittedName>
</protein>
<reference evidence="2" key="2">
    <citation type="journal article" date="2015" name="Data Brief">
        <title>Shoot transcriptome of the giant reed, Arundo donax.</title>
        <authorList>
            <person name="Barrero R.A."/>
            <person name="Guerrero F.D."/>
            <person name="Moolhuijzen P."/>
            <person name="Goolsby J.A."/>
            <person name="Tidwell J."/>
            <person name="Bellgard S.E."/>
            <person name="Bellgard M.I."/>
        </authorList>
    </citation>
    <scope>NUCLEOTIDE SEQUENCE</scope>
    <source>
        <tissue evidence="2">Shoot tissue taken approximately 20 cm above the soil surface</tissue>
    </source>
</reference>
<reference evidence="2" key="1">
    <citation type="submission" date="2014-09" db="EMBL/GenBank/DDBJ databases">
        <authorList>
            <person name="Magalhaes I.L.F."/>
            <person name="Oliveira U."/>
            <person name="Santos F.R."/>
            <person name="Vidigal T.H.D.A."/>
            <person name="Brescovit A.D."/>
            <person name="Santos A.J."/>
        </authorList>
    </citation>
    <scope>NUCLEOTIDE SEQUENCE</scope>
    <source>
        <tissue evidence="2">Shoot tissue taken approximately 20 cm above the soil surface</tissue>
    </source>
</reference>
<evidence type="ECO:0000256" key="1">
    <source>
        <dbReference type="SAM" id="MobiDB-lite"/>
    </source>
</evidence>
<accession>A0A0A8XWR5</accession>
<dbReference type="EMBL" id="GBRH01279441">
    <property type="protein sequence ID" value="JAD18454.1"/>
    <property type="molecule type" value="Transcribed_RNA"/>
</dbReference>
<name>A0A0A8XWR5_ARUDO</name>
<feature type="region of interest" description="Disordered" evidence="1">
    <location>
        <begin position="1"/>
        <end position="37"/>
    </location>
</feature>
<feature type="compositionally biased region" description="Basic and acidic residues" evidence="1">
    <location>
        <begin position="11"/>
        <end position="28"/>
    </location>
</feature>
<organism evidence="2">
    <name type="scientific">Arundo donax</name>
    <name type="common">Giant reed</name>
    <name type="synonym">Donax arundinaceus</name>
    <dbReference type="NCBI Taxonomy" id="35708"/>
    <lineage>
        <taxon>Eukaryota</taxon>
        <taxon>Viridiplantae</taxon>
        <taxon>Streptophyta</taxon>
        <taxon>Embryophyta</taxon>
        <taxon>Tracheophyta</taxon>
        <taxon>Spermatophyta</taxon>
        <taxon>Magnoliopsida</taxon>
        <taxon>Liliopsida</taxon>
        <taxon>Poales</taxon>
        <taxon>Poaceae</taxon>
        <taxon>PACMAD clade</taxon>
        <taxon>Arundinoideae</taxon>
        <taxon>Arundineae</taxon>
        <taxon>Arundo</taxon>
    </lineage>
</organism>
<evidence type="ECO:0000313" key="2">
    <source>
        <dbReference type="EMBL" id="JAD18454.1"/>
    </source>
</evidence>
<dbReference type="AlphaFoldDB" id="A0A0A8XWR5"/>
<proteinExistence type="predicted"/>